<sequence length="262" mass="29902">MRRNDDGTVAGEVAAKPKKAGKNGAEHTLRRRLALLTLLPYGNQAGVCARVLTEKLNRDRYACTKRTVERDLEEMSGNRVWREVGIDIQWKIDPSDSKTYLWAHMGPGKPLYLRQLSGEDALLIALMAQELQHFLPKSVSSVLTAYQPRSDNILSLPGHTDHGRYHAKVRSLADGPLMHPPAIDDNHVREINEALLRDEQIALRYRPASRDAEHDYRLHPVGMVKKGLFIWLIAFKEEDNRLAEGARTFRMDRVISVRRREN</sequence>
<evidence type="ECO:0000259" key="2">
    <source>
        <dbReference type="Pfam" id="PF13280"/>
    </source>
</evidence>
<name>A0A5C7FZ48_9BURK</name>
<proteinExistence type="predicted"/>
<dbReference type="Pfam" id="PF13280">
    <property type="entry name" value="WYL"/>
    <property type="match status" value="1"/>
</dbReference>
<dbReference type="InterPro" id="IPR026881">
    <property type="entry name" value="WYL_dom"/>
</dbReference>
<dbReference type="Proteomes" id="UP000321413">
    <property type="component" value="Unassembled WGS sequence"/>
</dbReference>
<comment type="caution">
    <text evidence="3">The sequence shown here is derived from an EMBL/GenBank/DDBJ whole genome shotgun (WGS) entry which is preliminary data.</text>
</comment>
<evidence type="ECO:0000256" key="1">
    <source>
        <dbReference type="SAM" id="MobiDB-lite"/>
    </source>
</evidence>
<dbReference type="PANTHER" id="PTHR34580:SF1">
    <property type="entry name" value="PROTEIN PAFC"/>
    <property type="match status" value="1"/>
</dbReference>
<keyword evidence="4" id="KW-1185">Reference proteome</keyword>
<dbReference type="AlphaFoldDB" id="A0A5C7FZ48"/>
<protein>
    <submittedName>
        <fullName evidence="3">WYL domain-containing protein</fullName>
    </submittedName>
</protein>
<dbReference type="InterPro" id="IPR051534">
    <property type="entry name" value="CBASS_pafABC_assoc_protein"/>
</dbReference>
<feature type="domain" description="WYL" evidence="2">
    <location>
        <begin position="187"/>
        <end position="258"/>
    </location>
</feature>
<dbReference type="EMBL" id="VPFD01000022">
    <property type="protein sequence ID" value="TXF97872.1"/>
    <property type="molecule type" value="Genomic_DNA"/>
</dbReference>
<organism evidence="3 4">
    <name type="scientific">Massilia arenae</name>
    <dbReference type="NCBI Taxonomy" id="2603288"/>
    <lineage>
        <taxon>Bacteria</taxon>
        <taxon>Pseudomonadati</taxon>
        <taxon>Pseudomonadota</taxon>
        <taxon>Betaproteobacteria</taxon>
        <taxon>Burkholderiales</taxon>
        <taxon>Oxalobacteraceae</taxon>
        <taxon>Telluria group</taxon>
        <taxon>Massilia</taxon>
    </lineage>
</organism>
<dbReference type="PANTHER" id="PTHR34580">
    <property type="match status" value="1"/>
</dbReference>
<gene>
    <name evidence="3" type="ORF">FVD38_18945</name>
</gene>
<evidence type="ECO:0000313" key="3">
    <source>
        <dbReference type="EMBL" id="TXF97872.1"/>
    </source>
</evidence>
<dbReference type="PROSITE" id="PS52050">
    <property type="entry name" value="WYL"/>
    <property type="match status" value="1"/>
</dbReference>
<evidence type="ECO:0000313" key="4">
    <source>
        <dbReference type="Proteomes" id="UP000321413"/>
    </source>
</evidence>
<accession>A0A5C7FZ48</accession>
<reference evidence="3 4" key="1">
    <citation type="submission" date="2019-08" db="EMBL/GenBank/DDBJ databases">
        <title>Massilia golmudensis sp. nov., isolated from sand in the Qinghai-Tibetan Plateau.</title>
        <authorList>
            <person name="Zhang B."/>
        </authorList>
    </citation>
    <scope>NUCLEOTIDE SEQUENCE [LARGE SCALE GENOMIC DNA]</scope>
    <source>
        <strain evidence="3 4">GEM5</strain>
    </source>
</reference>
<feature type="region of interest" description="Disordered" evidence="1">
    <location>
        <begin position="1"/>
        <end position="25"/>
    </location>
</feature>